<dbReference type="InterPro" id="IPR052925">
    <property type="entry name" value="Phage_Integrase-like_Recomb"/>
</dbReference>
<proteinExistence type="predicted"/>
<name>A0A9P5P738_9AGAR</name>
<dbReference type="SUPFAM" id="SSF56349">
    <property type="entry name" value="DNA breaking-rejoining enzymes"/>
    <property type="match status" value="1"/>
</dbReference>
<comment type="caution">
    <text evidence="2">The sequence shown here is derived from an EMBL/GenBank/DDBJ whole genome shotgun (WGS) entry which is preliminary data.</text>
</comment>
<keyword evidence="1" id="KW-0233">DNA recombination</keyword>
<dbReference type="EMBL" id="JADNRY010000417">
    <property type="protein sequence ID" value="KAF9056877.1"/>
    <property type="molecule type" value="Genomic_DNA"/>
</dbReference>
<evidence type="ECO:0008006" key="4">
    <source>
        <dbReference type="Google" id="ProtNLM"/>
    </source>
</evidence>
<sequence>MMMRALHLSLDLTNSFDACVWAACCCAFWGLMRFGESGIVHFLTTVRSRSAFSPANHLTRSNAHALTDSLGKPYIRLDLPCAKTADPGKRQSVYISTGGDTCSKVDLDNLAQVCPTSPSSPLFSWRDGKGDVRPLTRDAALTRINSILRSLGWGNSFGHSFRIGGASYLLGQGVAPEVVRIAGRLRSLAYELYVHSFENVMSHHLSGVAR</sequence>
<dbReference type="Gene3D" id="1.10.443.10">
    <property type="entry name" value="Intergrase catalytic core"/>
    <property type="match status" value="1"/>
</dbReference>
<dbReference type="Proteomes" id="UP000772434">
    <property type="component" value="Unassembled WGS sequence"/>
</dbReference>
<accession>A0A9P5P738</accession>
<evidence type="ECO:0000313" key="3">
    <source>
        <dbReference type="Proteomes" id="UP000772434"/>
    </source>
</evidence>
<evidence type="ECO:0000256" key="1">
    <source>
        <dbReference type="ARBA" id="ARBA00023172"/>
    </source>
</evidence>
<dbReference type="PANTHER" id="PTHR34605:SF3">
    <property type="entry name" value="P CELL-TYPE AGGLUTINATION PROTEIN MAP4-LIKE-RELATED"/>
    <property type="match status" value="1"/>
</dbReference>
<dbReference type="OrthoDB" id="3254696at2759"/>
<reference evidence="2" key="1">
    <citation type="submission" date="2020-11" db="EMBL/GenBank/DDBJ databases">
        <authorList>
            <consortium name="DOE Joint Genome Institute"/>
            <person name="Ahrendt S."/>
            <person name="Riley R."/>
            <person name="Andreopoulos W."/>
            <person name="Labutti K."/>
            <person name="Pangilinan J."/>
            <person name="Ruiz-Duenas F.J."/>
            <person name="Barrasa J.M."/>
            <person name="Sanchez-Garcia M."/>
            <person name="Camarero S."/>
            <person name="Miyauchi S."/>
            <person name="Serrano A."/>
            <person name="Linde D."/>
            <person name="Babiker R."/>
            <person name="Drula E."/>
            <person name="Ayuso-Fernandez I."/>
            <person name="Pacheco R."/>
            <person name="Padilla G."/>
            <person name="Ferreira P."/>
            <person name="Barriuso J."/>
            <person name="Kellner H."/>
            <person name="Castanera R."/>
            <person name="Alfaro M."/>
            <person name="Ramirez L."/>
            <person name="Pisabarro A.G."/>
            <person name="Kuo A."/>
            <person name="Tritt A."/>
            <person name="Lipzen A."/>
            <person name="He G."/>
            <person name="Yan M."/>
            <person name="Ng V."/>
            <person name="Cullen D."/>
            <person name="Martin F."/>
            <person name="Rosso M.-N."/>
            <person name="Henrissat B."/>
            <person name="Hibbett D."/>
            <person name="Martinez A.T."/>
            <person name="Grigoriev I.V."/>
        </authorList>
    </citation>
    <scope>NUCLEOTIDE SEQUENCE</scope>
    <source>
        <strain evidence="2">AH 40177</strain>
    </source>
</reference>
<dbReference type="PANTHER" id="PTHR34605">
    <property type="entry name" value="PHAGE_INTEGRASE DOMAIN-CONTAINING PROTEIN"/>
    <property type="match status" value="1"/>
</dbReference>
<dbReference type="GO" id="GO:0006310">
    <property type="term" value="P:DNA recombination"/>
    <property type="evidence" value="ECO:0007669"/>
    <property type="project" value="UniProtKB-KW"/>
</dbReference>
<dbReference type="AlphaFoldDB" id="A0A9P5P738"/>
<dbReference type="GO" id="GO:0003677">
    <property type="term" value="F:DNA binding"/>
    <property type="evidence" value="ECO:0007669"/>
    <property type="project" value="InterPro"/>
</dbReference>
<keyword evidence="3" id="KW-1185">Reference proteome</keyword>
<evidence type="ECO:0000313" key="2">
    <source>
        <dbReference type="EMBL" id="KAF9056877.1"/>
    </source>
</evidence>
<dbReference type="GO" id="GO:0015074">
    <property type="term" value="P:DNA integration"/>
    <property type="evidence" value="ECO:0007669"/>
    <property type="project" value="InterPro"/>
</dbReference>
<dbReference type="InterPro" id="IPR013762">
    <property type="entry name" value="Integrase-like_cat_sf"/>
</dbReference>
<dbReference type="InterPro" id="IPR011010">
    <property type="entry name" value="DNA_brk_join_enz"/>
</dbReference>
<protein>
    <recommendedName>
        <fullName evidence="4">Tyr recombinase domain-containing protein</fullName>
    </recommendedName>
</protein>
<organism evidence="2 3">
    <name type="scientific">Rhodocollybia butyracea</name>
    <dbReference type="NCBI Taxonomy" id="206335"/>
    <lineage>
        <taxon>Eukaryota</taxon>
        <taxon>Fungi</taxon>
        <taxon>Dikarya</taxon>
        <taxon>Basidiomycota</taxon>
        <taxon>Agaricomycotina</taxon>
        <taxon>Agaricomycetes</taxon>
        <taxon>Agaricomycetidae</taxon>
        <taxon>Agaricales</taxon>
        <taxon>Marasmiineae</taxon>
        <taxon>Omphalotaceae</taxon>
        <taxon>Rhodocollybia</taxon>
    </lineage>
</organism>
<gene>
    <name evidence="2" type="ORF">BDP27DRAFT_1275425</name>
</gene>